<organism evidence="1 2">
    <name type="scientific">Nyssa sinensis</name>
    <dbReference type="NCBI Taxonomy" id="561372"/>
    <lineage>
        <taxon>Eukaryota</taxon>
        <taxon>Viridiplantae</taxon>
        <taxon>Streptophyta</taxon>
        <taxon>Embryophyta</taxon>
        <taxon>Tracheophyta</taxon>
        <taxon>Spermatophyta</taxon>
        <taxon>Magnoliopsida</taxon>
        <taxon>eudicotyledons</taxon>
        <taxon>Gunneridae</taxon>
        <taxon>Pentapetalae</taxon>
        <taxon>asterids</taxon>
        <taxon>Cornales</taxon>
        <taxon>Nyssaceae</taxon>
        <taxon>Nyssa</taxon>
    </lineage>
</organism>
<evidence type="ECO:0000313" key="1">
    <source>
        <dbReference type="EMBL" id="KAA8521098.1"/>
    </source>
</evidence>
<name>A0A5J4ZTV7_9ASTE</name>
<protein>
    <submittedName>
        <fullName evidence="1">Uncharacterized protein</fullName>
    </submittedName>
</protein>
<sequence length="79" mass="8657">MAETGTKASNGSSGRACTLVPIHTNSIVKLQGDNSNRIYAEEEAVETEAKGTKRKFDQVPIYVVVLMVYPQSREDGQKI</sequence>
<gene>
    <name evidence="1" type="ORF">F0562_011749</name>
</gene>
<dbReference type="EMBL" id="CM018048">
    <property type="protein sequence ID" value="KAA8521098.1"/>
    <property type="molecule type" value="Genomic_DNA"/>
</dbReference>
<keyword evidence="2" id="KW-1185">Reference proteome</keyword>
<evidence type="ECO:0000313" key="2">
    <source>
        <dbReference type="Proteomes" id="UP000325577"/>
    </source>
</evidence>
<proteinExistence type="predicted"/>
<accession>A0A5J4ZTV7</accession>
<dbReference type="Proteomes" id="UP000325577">
    <property type="component" value="Linkage Group LG5"/>
</dbReference>
<reference evidence="1 2" key="1">
    <citation type="submission" date="2019-09" db="EMBL/GenBank/DDBJ databases">
        <title>A chromosome-level genome assembly of the Chinese tupelo Nyssa sinensis.</title>
        <authorList>
            <person name="Yang X."/>
            <person name="Kang M."/>
            <person name="Yang Y."/>
            <person name="Xiong H."/>
            <person name="Wang M."/>
            <person name="Zhang Z."/>
            <person name="Wang Z."/>
            <person name="Wu H."/>
            <person name="Ma T."/>
            <person name="Liu J."/>
            <person name="Xi Z."/>
        </authorList>
    </citation>
    <scope>NUCLEOTIDE SEQUENCE [LARGE SCALE GENOMIC DNA]</scope>
    <source>
        <strain evidence="1">J267</strain>
        <tissue evidence="1">Leaf</tissue>
    </source>
</reference>
<dbReference type="AlphaFoldDB" id="A0A5J4ZTV7"/>